<reference evidence="2 3" key="1">
    <citation type="submission" date="2016-11" db="EMBL/GenBank/DDBJ databases">
        <title>The macronuclear genome of Stentor coeruleus: a giant cell with tiny introns.</title>
        <authorList>
            <person name="Slabodnick M."/>
            <person name="Ruby J.G."/>
            <person name="Reiff S.B."/>
            <person name="Swart E.C."/>
            <person name="Gosai S."/>
            <person name="Prabakaran S."/>
            <person name="Witkowska E."/>
            <person name="Larue G.E."/>
            <person name="Fisher S."/>
            <person name="Freeman R.M."/>
            <person name="Gunawardena J."/>
            <person name="Chu W."/>
            <person name="Stover N.A."/>
            <person name="Gregory B.D."/>
            <person name="Nowacki M."/>
            <person name="Derisi J."/>
            <person name="Roy S.W."/>
            <person name="Marshall W.F."/>
            <person name="Sood P."/>
        </authorList>
    </citation>
    <scope>NUCLEOTIDE SEQUENCE [LARGE SCALE GENOMIC DNA]</scope>
    <source>
        <strain evidence="2">WM001</strain>
    </source>
</reference>
<keyword evidence="1" id="KW-0812">Transmembrane</keyword>
<evidence type="ECO:0008006" key="4">
    <source>
        <dbReference type="Google" id="ProtNLM"/>
    </source>
</evidence>
<sequence length="193" mass="22304">MATKMINLEDADEDTKTAFMEAAKYHCYKTAIPLSESLESIPFLGRLITRYTQAHFVEGLFFFLKSGDPVVDQKMVNAILIRKYEMKFGLLSGVLWGSIFAFLPALKGSPFSTRLFFFGVPFSLIYYRSFRRGYDQVLYVGTTYLEIIAKQKVILKYLHETDGYLADFKESLMKRPDYLDILRFRGVEPFGTE</sequence>
<evidence type="ECO:0000313" key="2">
    <source>
        <dbReference type="EMBL" id="OMJ75554.1"/>
    </source>
</evidence>
<protein>
    <recommendedName>
        <fullName evidence="4">Transmembrane protein</fullName>
    </recommendedName>
</protein>
<keyword evidence="3" id="KW-1185">Reference proteome</keyword>
<organism evidence="2 3">
    <name type="scientific">Stentor coeruleus</name>
    <dbReference type="NCBI Taxonomy" id="5963"/>
    <lineage>
        <taxon>Eukaryota</taxon>
        <taxon>Sar</taxon>
        <taxon>Alveolata</taxon>
        <taxon>Ciliophora</taxon>
        <taxon>Postciliodesmatophora</taxon>
        <taxon>Heterotrichea</taxon>
        <taxon>Heterotrichida</taxon>
        <taxon>Stentoridae</taxon>
        <taxon>Stentor</taxon>
    </lineage>
</organism>
<feature type="transmembrane region" description="Helical" evidence="1">
    <location>
        <begin position="111"/>
        <end position="127"/>
    </location>
</feature>
<keyword evidence="1" id="KW-1133">Transmembrane helix</keyword>
<evidence type="ECO:0000256" key="1">
    <source>
        <dbReference type="SAM" id="Phobius"/>
    </source>
</evidence>
<dbReference type="Proteomes" id="UP000187209">
    <property type="component" value="Unassembled WGS sequence"/>
</dbReference>
<proteinExistence type="predicted"/>
<keyword evidence="1" id="KW-0472">Membrane</keyword>
<name>A0A1R2BFQ5_9CILI</name>
<accession>A0A1R2BFQ5</accession>
<dbReference type="EMBL" id="MPUH01000684">
    <property type="protein sequence ID" value="OMJ75554.1"/>
    <property type="molecule type" value="Genomic_DNA"/>
</dbReference>
<gene>
    <name evidence="2" type="ORF">SteCoe_25288</name>
</gene>
<evidence type="ECO:0000313" key="3">
    <source>
        <dbReference type="Proteomes" id="UP000187209"/>
    </source>
</evidence>
<comment type="caution">
    <text evidence="2">The sequence shown here is derived from an EMBL/GenBank/DDBJ whole genome shotgun (WGS) entry which is preliminary data.</text>
</comment>
<feature type="transmembrane region" description="Helical" evidence="1">
    <location>
        <begin position="88"/>
        <end position="105"/>
    </location>
</feature>
<dbReference type="AlphaFoldDB" id="A0A1R2BFQ5"/>